<feature type="domain" description="HMG box" evidence="3">
    <location>
        <begin position="17"/>
        <end position="83"/>
    </location>
</feature>
<dbReference type="SMART" id="SM00398">
    <property type="entry name" value="HMG"/>
    <property type="match status" value="1"/>
</dbReference>
<sequence length="83" mass="9580">MAKTKTGGKKKGVLAKPKRPMSAYNFFFREERANILSESTKKTEEGEAAEPTSFEDIGRIIGQRWRAIDPDELAKYKEMARWR</sequence>
<dbReference type="SUPFAM" id="SSF47095">
    <property type="entry name" value="HMG-box"/>
    <property type="match status" value="1"/>
</dbReference>
<organism evidence="4 5">
    <name type="scientific">Skeletonema marinoi</name>
    <dbReference type="NCBI Taxonomy" id="267567"/>
    <lineage>
        <taxon>Eukaryota</taxon>
        <taxon>Sar</taxon>
        <taxon>Stramenopiles</taxon>
        <taxon>Ochrophyta</taxon>
        <taxon>Bacillariophyta</taxon>
        <taxon>Coscinodiscophyceae</taxon>
        <taxon>Thalassiosirophycidae</taxon>
        <taxon>Thalassiosirales</taxon>
        <taxon>Skeletonemataceae</taxon>
        <taxon>Skeletonema</taxon>
        <taxon>Skeletonema marinoi-dohrnii complex</taxon>
    </lineage>
</organism>
<dbReference type="Proteomes" id="UP001224775">
    <property type="component" value="Unassembled WGS sequence"/>
</dbReference>
<evidence type="ECO:0000256" key="1">
    <source>
        <dbReference type="ARBA" id="ARBA00023125"/>
    </source>
</evidence>
<dbReference type="PANTHER" id="PTHR48112:SF15">
    <property type="entry name" value="HMG BOX DOMAIN-CONTAINING PROTEIN"/>
    <property type="match status" value="1"/>
</dbReference>
<comment type="caution">
    <text evidence="4">The sequence shown here is derived from an EMBL/GenBank/DDBJ whole genome shotgun (WGS) entry which is preliminary data.</text>
</comment>
<dbReference type="InterPro" id="IPR009071">
    <property type="entry name" value="HMG_box_dom"/>
</dbReference>
<dbReference type="Gene3D" id="1.10.30.10">
    <property type="entry name" value="High mobility group box domain"/>
    <property type="match status" value="1"/>
</dbReference>
<dbReference type="Pfam" id="PF09011">
    <property type="entry name" value="HMG_box_2"/>
    <property type="match status" value="1"/>
</dbReference>
<proteinExistence type="predicted"/>
<keyword evidence="5" id="KW-1185">Reference proteome</keyword>
<feature type="DNA-binding region" description="HMG box" evidence="2">
    <location>
        <begin position="17"/>
        <end position="83"/>
    </location>
</feature>
<protein>
    <recommendedName>
        <fullName evidence="3">HMG box domain-containing protein</fullName>
    </recommendedName>
</protein>
<dbReference type="GO" id="GO:0003677">
    <property type="term" value="F:DNA binding"/>
    <property type="evidence" value="ECO:0007669"/>
    <property type="project" value="UniProtKB-UniRule"/>
</dbReference>
<evidence type="ECO:0000313" key="5">
    <source>
        <dbReference type="Proteomes" id="UP001224775"/>
    </source>
</evidence>
<reference evidence="4" key="1">
    <citation type="submission" date="2023-06" db="EMBL/GenBank/DDBJ databases">
        <title>Survivors Of The Sea: Transcriptome response of Skeletonema marinoi to long-term dormancy.</title>
        <authorList>
            <person name="Pinder M.I.M."/>
            <person name="Kourtchenko O."/>
            <person name="Robertson E.K."/>
            <person name="Larsson T."/>
            <person name="Maumus F."/>
            <person name="Osuna-Cruz C.M."/>
            <person name="Vancaester E."/>
            <person name="Stenow R."/>
            <person name="Vandepoele K."/>
            <person name="Ploug H."/>
            <person name="Bruchert V."/>
            <person name="Godhe A."/>
            <person name="Topel M."/>
        </authorList>
    </citation>
    <scope>NUCLEOTIDE SEQUENCE</scope>
    <source>
        <strain evidence="4">R05AC</strain>
    </source>
</reference>
<keyword evidence="1 2" id="KW-0238">DNA-binding</keyword>
<accession>A0AAD8Y0H2</accession>
<evidence type="ECO:0000259" key="3">
    <source>
        <dbReference type="PROSITE" id="PS50118"/>
    </source>
</evidence>
<evidence type="ECO:0000313" key="4">
    <source>
        <dbReference type="EMBL" id="KAK1737334.1"/>
    </source>
</evidence>
<dbReference type="EMBL" id="JATAAI010000026">
    <property type="protein sequence ID" value="KAK1737334.1"/>
    <property type="molecule type" value="Genomic_DNA"/>
</dbReference>
<evidence type="ECO:0000256" key="2">
    <source>
        <dbReference type="PROSITE-ProRule" id="PRU00267"/>
    </source>
</evidence>
<dbReference type="InterPro" id="IPR050342">
    <property type="entry name" value="HMGB"/>
</dbReference>
<dbReference type="AlphaFoldDB" id="A0AAD8Y0H2"/>
<dbReference type="GO" id="GO:0005634">
    <property type="term" value="C:nucleus"/>
    <property type="evidence" value="ECO:0007669"/>
    <property type="project" value="UniProtKB-UniRule"/>
</dbReference>
<dbReference type="InterPro" id="IPR036910">
    <property type="entry name" value="HMG_box_dom_sf"/>
</dbReference>
<gene>
    <name evidence="4" type="ORF">QTG54_012201</name>
</gene>
<name>A0AAD8Y0H2_9STRA</name>
<dbReference type="PROSITE" id="PS50118">
    <property type="entry name" value="HMG_BOX_2"/>
    <property type="match status" value="1"/>
</dbReference>
<dbReference type="PANTHER" id="PTHR48112">
    <property type="entry name" value="HIGH MOBILITY GROUP PROTEIN DSP1"/>
    <property type="match status" value="1"/>
</dbReference>
<keyword evidence="2" id="KW-0539">Nucleus</keyword>